<reference evidence="19 20" key="1">
    <citation type="journal article" date="2019" name="Nat. Ecol. Evol.">
        <title>Megaphylogeny resolves global patterns of mushroom evolution.</title>
        <authorList>
            <person name="Varga T."/>
            <person name="Krizsan K."/>
            <person name="Foldi C."/>
            <person name="Dima B."/>
            <person name="Sanchez-Garcia M."/>
            <person name="Sanchez-Ramirez S."/>
            <person name="Szollosi G.J."/>
            <person name="Szarkandi J.G."/>
            <person name="Papp V."/>
            <person name="Albert L."/>
            <person name="Andreopoulos W."/>
            <person name="Angelini C."/>
            <person name="Antonin V."/>
            <person name="Barry K.W."/>
            <person name="Bougher N.L."/>
            <person name="Buchanan P."/>
            <person name="Buyck B."/>
            <person name="Bense V."/>
            <person name="Catcheside P."/>
            <person name="Chovatia M."/>
            <person name="Cooper J."/>
            <person name="Damon W."/>
            <person name="Desjardin D."/>
            <person name="Finy P."/>
            <person name="Geml J."/>
            <person name="Haridas S."/>
            <person name="Hughes K."/>
            <person name="Justo A."/>
            <person name="Karasinski D."/>
            <person name="Kautmanova I."/>
            <person name="Kiss B."/>
            <person name="Kocsube S."/>
            <person name="Kotiranta H."/>
            <person name="LaButti K.M."/>
            <person name="Lechner B.E."/>
            <person name="Liimatainen K."/>
            <person name="Lipzen A."/>
            <person name="Lukacs Z."/>
            <person name="Mihaltcheva S."/>
            <person name="Morgado L.N."/>
            <person name="Niskanen T."/>
            <person name="Noordeloos M.E."/>
            <person name="Ohm R.A."/>
            <person name="Ortiz-Santana B."/>
            <person name="Ovrebo C."/>
            <person name="Racz N."/>
            <person name="Riley R."/>
            <person name="Savchenko A."/>
            <person name="Shiryaev A."/>
            <person name="Soop K."/>
            <person name="Spirin V."/>
            <person name="Szebenyi C."/>
            <person name="Tomsovsky M."/>
            <person name="Tulloss R.E."/>
            <person name="Uehling J."/>
            <person name="Grigoriev I.V."/>
            <person name="Vagvolgyi C."/>
            <person name="Papp T."/>
            <person name="Martin F.M."/>
            <person name="Miettinen O."/>
            <person name="Hibbett D.S."/>
            <person name="Nagy L.G."/>
        </authorList>
    </citation>
    <scope>NUCLEOTIDE SEQUENCE [LARGE SCALE GENOMIC DNA]</scope>
    <source>
        <strain evidence="19 20">FP101781</strain>
    </source>
</reference>
<feature type="binding site" evidence="14">
    <location>
        <position position="56"/>
    </location>
    <ligand>
        <name>Zn(2+)</name>
        <dbReference type="ChEBI" id="CHEBI:29105"/>
    </ligand>
</feature>
<evidence type="ECO:0000259" key="18">
    <source>
        <dbReference type="Pfam" id="PF02744"/>
    </source>
</evidence>
<comment type="caution">
    <text evidence="19">The sequence shown here is derived from an EMBL/GenBank/DDBJ whole genome shotgun (WGS) entry which is preliminary data.</text>
</comment>
<comment type="cofactor">
    <cofactor evidence="14">
        <name>Zn(2+)</name>
        <dbReference type="ChEBI" id="CHEBI:29105"/>
    </cofactor>
    <text evidence="14">Binds 1 zinc ion per subunit.</text>
</comment>
<dbReference type="FunFam" id="3.30.428.10:FF:000001">
    <property type="entry name" value="Galactose-1-phosphate uridylyltransferase"/>
    <property type="match status" value="1"/>
</dbReference>
<evidence type="ECO:0000256" key="1">
    <source>
        <dbReference type="ARBA" id="ARBA00001107"/>
    </source>
</evidence>
<comment type="catalytic activity">
    <reaction evidence="1 16">
        <text>alpha-D-galactose 1-phosphate + UDP-alpha-D-glucose = alpha-D-glucose 1-phosphate + UDP-alpha-D-galactose</text>
        <dbReference type="Rhea" id="RHEA:13989"/>
        <dbReference type="ChEBI" id="CHEBI:58336"/>
        <dbReference type="ChEBI" id="CHEBI:58601"/>
        <dbReference type="ChEBI" id="CHEBI:58885"/>
        <dbReference type="ChEBI" id="CHEBI:66914"/>
        <dbReference type="EC" id="2.7.7.12"/>
    </reaction>
</comment>
<dbReference type="EC" id="2.7.7.12" evidence="5 16"/>
<dbReference type="AlphaFoldDB" id="A0A4Y7TQ67"/>
<feature type="binding site" evidence="14">
    <location>
        <position position="59"/>
    </location>
    <ligand>
        <name>Zn(2+)</name>
        <dbReference type="ChEBI" id="CHEBI:29105"/>
    </ligand>
</feature>
<evidence type="ECO:0000256" key="4">
    <source>
        <dbReference type="ARBA" id="ARBA00011738"/>
    </source>
</evidence>
<dbReference type="OrthoDB" id="418412at2759"/>
<dbReference type="FunFam" id="3.30.428.10:FF:000002">
    <property type="entry name" value="Galactose-1-phosphate uridylyltransferase"/>
    <property type="match status" value="1"/>
</dbReference>
<feature type="domain" description="Galactose-1-phosphate uridyl transferase C-terminal" evidence="18">
    <location>
        <begin position="216"/>
        <end position="376"/>
    </location>
</feature>
<feature type="binding site" evidence="15">
    <location>
        <position position="189"/>
    </location>
    <ligand>
        <name>Fe cation</name>
        <dbReference type="ChEBI" id="CHEBI:24875"/>
    </ligand>
</feature>
<dbReference type="InterPro" id="IPR005850">
    <property type="entry name" value="GalP_Utransf_C"/>
</dbReference>
<evidence type="ECO:0000256" key="14">
    <source>
        <dbReference type="PIRSR" id="PIRSR000808-3"/>
    </source>
</evidence>
<evidence type="ECO:0000256" key="6">
    <source>
        <dbReference type="ARBA" id="ARBA00016340"/>
    </source>
</evidence>
<feature type="binding site" evidence="15">
    <location>
        <position position="330"/>
    </location>
    <ligand>
        <name>Fe cation</name>
        <dbReference type="ChEBI" id="CHEBI:24875"/>
    </ligand>
</feature>
<dbReference type="Proteomes" id="UP000298030">
    <property type="component" value="Unassembled WGS sequence"/>
</dbReference>
<protein>
    <recommendedName>
        <fullName evidence="6 16">Galactose-1-phosphate uridylyltransferase</fullName>
        <ecNumber evidence="5 16">2.7.7.12</ecNumber>
    </recommendedName>
</protein>
<feature type="binding site" evidence="15">
    <location>
        <position position="328"/>
    </location>
    <ligand>
        <name>Fe cation</name>
        <dbReference type="ChEBI" id="CHEBI:24875"/>
    </ligand>
</feature>
<dbReference type="InterPro" id="IPR005849">
    <property type="entry name" value="GalP_Utransf_N"/>
</dbReference>
<evidence type="ECO:0000256" key="3">
    <source>
        <dbReference type="ARBA" id="ARBA00010951"/>
    </source>
</evidence>
<comment type="subunit">
    <text evidence="4">Homodimer.</text>
</comment>
<evidence type="ECO:0000256" key="11">
    <source>
        <dbReference type="ARBA" id="ARBA00023144"/>
    </source>
</evidence>
<keyword evidence="11 16" id="KW-0299">Galactose metabolism</keyword>
<feature type="binding site" evidence="14">
    <location>
        <position position="171"/>
    </location>
    <ligand>
        <name>Zn(2+)</name>
        <dbReference type="ChEBI" id="CHEBI:29105"/>
    </ligand>
</feature>
<dbReference type="InterPro" id="IPR001937">
    <property type="entry name" value="GalP_UDPtransf1"/>
</dbReference>
<dbReference type="PANTHER" id="PTHR11943:SF1">
    <property type="entry name" value="GALACTOSE-1-PHOSPHATE URIDYLYLTRANSFERASE"/>
    <property type="match status" value="1"/>
</dbReference>
<dbReference type="EMBL" id="QPFP01000006">
    <property type="protein sequence ID" value="TEB36068.1"/>
    <property type="molecule type" value="Genomic_DNA"/>
</dbReference>
<evidence type="ECO:0000313" key="20">
    <source>
        <dbReference type="Proteomes" id="UP000298030"/>
    </source>
</evidence>
<keyword evidence="8 16" id="KW-0548">Nucleotidyltransferase</keyword>
<evidence type="ECO:0000256" key="15">
    <source>
        <dbReference type="PIRSR" id="PIRSR000808-4"/>
    </source>
</evidence>
<dbReference type="PIRSF" id="PIRSF000808">
    <property type="entry name" value="GalT"/>
    <property type="match status" value="1"/>
</dbReference>
<feature type="domain" description="Galactose-1-phosphate uridyl transferase N-terminal" evidence="17">
    <location>
        <begin position="9"/>
        <end position="183"/>
    </location>
</feature>
<keyword evidence="20" id="KW-1185">Reference proteome</keyword>
<evidence type="ECO:0000256" key="7">
    <source>
        <dbReference type="ARBA" id="ARBA00022679"/>
    </source>
</evidence>
<evidence type="ECO:0000256" key="12">
    <source>
        <dbReference type="ARBA" id="ARBA00023277"/>
    </source>
</evidence>
<feature type="binding site" evidence="14">
    <location>
        <position position="120"/>
    </location>
    <ligand>
        <name>Zn(2+)</name>
        <dbReference type="ChEBI" id="CHEBI:29105"/>
    </ligand>
</feature>
<organism evidence="19 20">
    <name type="scientific">Coprinellus micaceus</name>
    <name type="common">Glistening ink-cap mushroom</name>
    <name type="synonym">Coprinus micaceus</name>
    <dbReference type="NCBI Taxonomy" id="71717"/>
    <lineage>
        <taxon>Eukaryota</taxon>
        <taxon>Fungi</taxon>
        <taxon>Dikarya</taxon>
        <taxon>Basidiomycota</taxon>
        <taxon>Agaricomycotina</taxon>
        <taxon>Agaricomycetes</taxon>
        <taxon>Agaricomycetidae</taxon>
        <taxon>Agaricales</taxon>
        <taxon>Agaricineae</taxon>
        <taxon>Psathyrellaceae</taxon>
        <taxon>Coprinellus</taxon>
    </lineage>
</organism>
<evidence type="ECO:0000256" key="13">
    <source>
        <dbReference type="PIRSR" id="PIRSR000808-1"/>
    </source>
</evidence>
<proteinExistence type="inferred from homology"/>
<dbReference type="NCBIfam" id="TIGR00209">
    <property type="entry name" value="galT_1"/>
    <property type="match status" value="1"/>
</dbReference>
<dbReference type="Gene3D" id="3.30.428.10">
    <property type="entry name" value="HIT-like"/>
    <property type="match status" value="2"/>
</dbReference>
<gene>
    <name evidence="19" type="ORF">FA13DRAFT_1787516</name>
</gene>
<feature type="binding site" evidence="15">
    <location>
        <position position="304"/>
    </location>
    <ligand>
        <name>Fe cation</name>
        <dbReference type="ChEBI" id="CHEBI:24875"/>
    </ligand>
</feature>
<dbReference type="PROSITE" id="PS00117">
    <property type="entry name" value="GAL_P_UDP_TRANSF_I"/>
    <property type="match status" value="1"/>
</dbReference>
<keyword evidence="12 16" id="KW-0119">Carbohydrate metabolism</keyword>
<evidence type="ECO:0000256" key="9">
    <source>
        <dbReference type="ARBA" id="ARBA00022723"/>
    </source>
</evidence>
<evidence type="ECO:0000256" key="16">
    <source>
        <dbReference type="RuleBase" id="RU000506"/>
    </source>
</evidence>
<dbReference type="PANTHER" id="PTHR11943">
    <property type="entry name" value="GALACTOSE-1-PHOSPHATE URIDYLYLTRANSFERASE"/>
    <property type="match status" value="1"/>
</dbReference>
<evidence type="ECO:0000256" key="8">
    <source>
        <dbReference type="ARBA" id="ARBA00022695"/>
    </source>
</evidence>
<keyword evidence="15" id="KW-0408">Iron</keyword>
<evidence type="ECO:0000256" key="10">
    <source>
        <dbReference type="ARBA" id="ARBA00022833"/>
    </source>
</evidence>
<evidence type="ECO:0000256" key="5">
    <source>
        <dbReference type="ARBA" id="ARBA00012384"/>
    </source>
</evidence>
<feature type="active site" description="Tele-UMP-histidine intermediate" evidence="13">
    <location>
        <position position="173"/>
    </location>
</feature>
<dbReference type="GO" id="GO:0005737">
    <property type="term" value="C:cytoplasm"/>
    <property type="evidence" value="ECO:0007669"/>
    <property type="project" value="TreeGrafter"/>
</dbReference>
<keyword evidence="9 14" id="KW-0479">Metal-binding</keyword>
<comment type="cofactor">
    <cofactor evidence="15">
        <name>Fe cation</name>
        <dbReference type="ChEBI" id="CHEBI:24875"/>
    </cofactor>
    <text evidence="15">Binds 1 Fe cation per subunit.</text>
</comment>
<accession>A0A4Y7TQ67</accession>
<comment type="pathway">
    <text evidence="2 16">Carbohydrate metabolism; galactose metabolism.</text>
</comment>
<dbReference type="Pfam" id="PF01087">
    <property type="entry name" value="GalP_UDP_transf"/>
    <property type="match status" value="1"/>
</dbReference>
<sequence>MATDAPDFNPDVHPHRRFNPLLGEYVLVSPHRANRPWQGQVEEPQKSDKPQYDPKCYLCPGNARTSGHNNPEYTSVYTFPNDFAAVLPPPLPEVQPAGHPLLKIQPVDGACDVVVFHPRHDLTLARLKTEEIVNVVDEWCRIYRERGCQDNIKYVQIFENKGAMMGCSNPHPHGQAWSTSSIPNIPAKELESLAQYSTSEAVSPATAPKGPNGRPCLLCDYAHLEASEASSVRTVFKNEDWIAVVPWWAIWPFEILLLPHRRHIPSVLDLTPDEKGSLANIISKITIRYDNLFSCSFPYSMGLHQRPTPNSNTSSGGPHDEHDVAHMHFHFEPPLLRSSTVRKFLVGYELMAEPQRDLTPEQAASRLRACSDVHYLDGASVVQEP</sequence>
<keyword evidence="10 14" id="KW-0862">Zinc</keyword>
<comment type="similarity">
    <text evidence="3 16">Belongs to the galactose-1-phosphate uridylyltransferase type 1 family.</text>
</comment>
<dbReference type="NCBIfam" id="NF008724">
    <property type="entry name" value="PRK11720.1"/>
    <property type="match status" value="1"/>
</dbReference>
<dbReference type="Pfam" id="PF02744">
    <property type="entry name" value="GalP_UDP_tr_C"/>
    <property type="match status" value="1"/>
</dbReference>
<dbReference type="UniPathway" id="UPA00214"/>
<evidence type="ECO:0000259" key="17">
    <source>
        <dbReference type="Pfam" id="PF01087"/>
    </source>
</evidence>
<keyword evidence="7 16" id="KW-0808">Transferase</keyword>
<evidence type="ECO:0000313" key="19">
    <source>
        <dbReference type="EMBL" id="TEB36068.1"/>
    </source>
</evidence>
<dbReference type="SUPFAM" id="SSF54197">
    <property type="entry name" value="HIT-like"/>
    <property type="match status" value="2"/>
</dbReference>
<dbReference type="InterPro" id="IPR036265">
    <property type="entry name" value="HIT-like_sf"/>
</dbReference>
<dbReference type="InterPro" id="IPR019779">
    <property type="entry name" value="GalP_UDPtransf1_His-AS"/>
</dbReference>
<dbReference type="GO" id="GO:0008108">
    <property type="term" value="F:UDP-glucose:hexose-1-phosphate uridylyltransferase activity"/>
    <property type="evidence" value="ECO:0007669"/>
    <property type="project" value="UniProtKB-EC"/>
</dbReference>
<evidence type="ECO:0000256" key="2">
    <source>
        <dbReference type="ARBA" id="ARBA00004947"/>
    </source>
</evidence>
<dbReference type="GO" id="GO:0033499">
    <property type="term" value="P:galactose catabolic process via UDP-galactose, Leloir pathway"/>
    <property type="evidence" value="ECO:0007669"/>
    <property type="project" value="TreeGrafter"/>
</dbReference>
<dbReference type="STRING" id="71717.A0A4Y7TQ67"/>
<dbReference type="CDD" id="cd00608">
    <property type="entry name" value="GalT"/>
    <property type="match status" value="1"/>
</dbReference>
<dbReference type="GO" id="GO:0008270">
    <property type="term" value="F:zinc ion binding"/>
    <property type="evidence" value="ECO:0007669"/>
    <property type="project" value="InterPro"/>
</dbReference>
<name>A0A4Y7TQ67_COPMI</name>